<evidence type="ECO:0000313" key="1">
    <source>
        <dbReference type="EMBL" id="GAE85162.1"/>
    </source>
</evidence>
<organism evidence="1 2">
    <name type="scientific">Bacteroides reticulotermitis JCM 10512</name>
    <dbReference type="NCBI Taxonomy" id="1445607"/>
    <lineage>
        <taxon>Bacteria</taxon>
        <taxon>Pseudomonadati</taxon>
        <taxon>Bacteroidota</taxon>
        <taxon>Bacteroidia</taxon>
        <taxon>Bacteroidales</taxon>
        <taxon>Bacteroidaceae</taxon>
        <taxon>Bacteroides</taxon>
    </lineage>
</organism>
<reference evidence="1 2" key="1">
    <citation type="journal article" date="2014" name="Genome Announc.">
        <title>Draft Genome Sequence of Bacteroides reticulotermitis Strain JCM 10512T, Isolated from the Gut of a Termite.</title>
        <authorList>
            <person name="Yuki M."/>
            <person name="Oshima K."/>
            <person name="Suda W."/>
            <person name="Sakamoto M."/>
            <person name="Iida T."/>
            <person name="Hattori M."/>
            <person name="Ohkuma M."/>
        </authorList>
    </citation>
    <scope>NUCLEOTIDE SEQUENCE [LARGE SCALE GENOMIC DNA]</scope>
    <source>
        <strain evidence="1 2">JCM 10512</strain>
    </source>
</reference>
<evidence type="ECO:0000313" key="2">
    <source>
        <dbReference type="Proteomes" id="UP000019131"/>
    </source>
</evidence>
<dbReference type="STRING" id="1445607.JCM10512_3568"/>
<keyword evidence="1" id="KW-0670">Pyruvate</keyword>
<dbReference type="EMBL" id="BAIV01000024">
    <property type="protein sequence ID" value="GAE85162.1"/>
    <property type="molecule type" value="Genomic_DNA"/>
</dbReference>
<dbReference type="AlphaFoldDB" id="W4UWG7"/>
<proteinExistence type="predicted"/>
<dbReference type="PANTHER" id="PTHR43615">
    <property type="entry name" value="PHOSPHOENOLPYRUVATE SYNTHASE-RELATED"/>
    <property type="match status" value="1"/>
</dbReference>
<sequence length="172" mass="19299">MVLRSDNSLGHGVMNDICDIVYVKTDNYSASNNQAIAWEIEKINQQFLADGKNYILVGPGRWGSSDSWLGIPVKWPHISAARVIVEAGLTNYRVDPSQGTHFFQNLTSFGVGYFTINAFINDGVYNQEFLNAQPAVEETKFLRHVRFEHPVVVKMDGKKKLGVVLLPKDDAR</sequence>
<gene>
    <name evidence="1" type="ORF">JCM10512_3568</name>
</gene>
<keyword evidence="2" id="KW-1185">Reference proteome</keyword>
<comment type="caution">
    <text evidence="1">The sequence shown here is derived from an EMBL/GenBank/DDBJ whole genome shotgun (WGS) entry which is preliminary data.</text>
</comment>
<dbReference type="Proteomes" id="UP000019131">
    <property type="component" value="Unassembled WGS sequence"/>
</dbReference>
<accession>W4UWG7</accession>
<dbReference type="InterPro" id="IPR051549">
    <property type="entry name" value="PEP_Utilizing_Enz"/>
</dbReference>
<protein>
    <submittedName>
        <fullName evidence="1">Phosphoenolpyruvate synthase</fullName>
    </submittedName>
</protein>
<name>W4UWG7_9BACE</name>
<dbReference type="PANTHER" id="PTHR43615:SF1">
    <property type="entry name" value="PPDK_N DOMAIN-CONTAINING PROTEIN"/>
    <property type="match status" value="1"/>
</dbReference>